<sequence length="131" mass="14787">MLAEQVELPGESLLAVCYGTSRLDNNLIRKHNGVIFSVPSGLIRGTMTGPVTHFVADHVALIKPTERWMELDWSARLDFMRPEKRENDPRRARLYTEFQAVEEAALRMVEEAVLHFQATGTVGLLPGKTLR</sequence>
<proteinExistence type="predicted"/>
<dbReference type="EMBL" id="CP017756">
    <property type="protein sequence ID" value="AOZ11189.1"/>
    <property type="molecule type" value="Genomic_DNA"/>
</dbReference>
<organism evidence="1 2">
    <name type="scientific">Cupriavidus malaysiensis</name>
    <dbReference type="NCBI Taxonomy" id="367825"/>
    <lineage>
        <taxon>Bacteria</taxon>
        <taxon>Pseudomonadati</taxon>
        <taxon>Pseudomonadota</taxon>
        <taxon>Betaproteobacteria</taxon>
        <taxon>Burkholderiales</taxon>
        <taxon>Burkholderiaceae</taxon>
        <taxon>Cupriavidus</taxon>
    </lineage>
</organism>
<protein>
    <submittedName>
        <fullName evidence="1">Uncharacterized protein</fullName>
    </submittedName>
</protein>
<evidence type="ECO:0000313" key="2">
    <source>
        <dbReference type="Proteomes" id="UP000177515"/>
    </source>
</evidence>
<geneLocation type="plasmid" evidence="1 2">
    <name>unnamed1</name>
</geneLocation>
<keyword evidence="2" id="KW-1185">Reference proteome</keyword>
<keyword evidence="1" id="KW-0614">Plasmid</keyword>
<name>A0ABN4TW46_9BURK</name>
<dbReference type="Proteomes" id="UP000177515">
    <property type="component" value="Plasmid unnamed1"/>
</dbReference>
<accession>A0ABN4TW46</accession>
<evidence type="ECO:0000313" key="1">
    <source>
        <dbReference type="EMBL" id="AOZ11189.1"/>
    </source>
</evidence>
<reference evidence="1 2" key="1">
    <citation type="submission" date="2016-10" db="EMBL/GenBank/DDBJ databases">
        <title>Complete genome sequences of three Cupriavidus strains isolated from various Malaysian environments.</title>
        <authorList>
            <person name="Abdullah A.A.-A."/>
            <person name="Shafie N.A.H."/>
            <person name="Lau N.S."/>
        </authorList>
    </citation>
    <scope>NUCLEOTIDE SEQUENCE [LARGE SCALE GENOMIC DNA]</scope>
    <source>
        <strain evidence="1 2">USMAA1020</strain>
        <plasmid evidence="1 2">unnamed1</plasmid>
    </source>
</reference>
<gene>
    <name evidence="1" type="ORF">BKK80_35135</name>
</gene>